<dbReference type="Proteomes" id="UP000044377">
    <property type="component" value="Unassembled WGS sequence"/>
</dbReference>
<evidence type="ECO:0000313" key="1">
    <source>
        <dbReference type="EMBL" id="CPR18101.1"/>
    </source>
</evidence>
<dbReference type="EMBL" id="CGIG01000001">
    <property type="protein sequence ID" value="CPR18101.1"/>
    <property type="molecule type" value="Genomic_DNA"/>
</dbReference>
<name>A0A0G4JXA3_9GAMM</name>
<sequence length="38" mass="4401">MLLQAVTDYVTVIRSIARNIAYRSQAQNANKRFIQAIY</sequence>
<proteinExistence type="predicted"/>
<dbReference type="STRING" id="1109412.BN1221_03023"/>
<organism evidence="1 2">
    <name type="scientific">Brenneria goodwinii</name>
    <dbReference type="NCBI Taxonomy" id="1109412"/>
    <lineage>
        <taxon>Bacteria</taxon>
        <taxon>Pseudomonadati</taxon>
        <taxon>Pseudomonadota</taxon>
        <taxon>Gammaproteobacteria</taxon>
        <taxon>Enterobacterales</taxon>
        <taxon>Pectobacteriaceae</taxon>
        <taxon>Brenneria</taxon>
    </lineage>
</organism>
<reference evidence="2" key="1">
    <citation type="submission" date="2015-01" db="EMBL/GenBank/DDBJ databases">
        <authorList>
            <person name="Paterson Steve"/>
        </authorList>
    </citation>
    <scope>NUCLEOTIDE SEQUENCE [LARGE SCALE GENOMIC DNA]</scope>
    <source>
        <strain evidence="2">OBR1</strain>
    </source>
</reference>
<accession>A0A0G4JXA3</accession>
<gene>
    <name evidence="1" type="ORF">BN1221_03023</name>
</gene>
<dbReference type="AlphaFoldDB" id="A0A0G4JXA3"/>
<evidence type="ECO:0000313" key="2">
    <source>
        <dbReference type="Proteomes" id="UP000044377"/>
    </source>
</evidence>
<keyword evidence="2" id="KW-1185">Reference proteome</keyword>
<protein>
    <submittedName>
        <fullName evidence="1">Uncharacterized protein</fullName>
    </submittedName>
</protein>